<evidence type="ECO:0000313" key="4">
    <source>
        <dbReference type="EMBL" id="MDC0742276.1"/>
    </source>
</evidence>
<dbReference type="PANTHER" id="PTHR30373">
    <property type="entry name" value="UPF0603 PROTEIN YGCG"/>
    <property type="match status" value="1"/>
</dbReference>
<proteinExistence type="predicted"/>
<keyword evidence="2" id="KW-1133">Transmembrane helix</keyword>
<dbReference type="EMBL" id="JAQNDO010000001">
    <property type="protein sequence ID" value="MDC0742276.1"/>
    <property type="molecule type" value="Genomic_DNA"/>
</dbReference>
<name>A0ABT5EKF7_9BACT</name>
<evidence type="ECO:0000313" key="5">
    <source>
        <dbReference type="Proteomes" id="UP001221411"/>
    </source>
</evidence>
<keyword evidence="5" id="KW-1185">Reference proteome</keyword>
<dbReference type="PANTHER" id="PTHR30373:SF2">
    <property type="entry name" value="UPF0603 PROTEIN YGCG"/>
    <property type="match status" value="1"/>
</dbReference>
<gene>
    <name evidence="4" type="ORF">POL67_13065</name>
</gene>
<keyword evidence="2" id="KW-0472">Membrane</keyword>
<dbReference type="InterPro" id="IPR007621">
    <property type="entry name" value="TPM_dom"/>
</dbReference>
<reference evidence="4 5" key="1">
    <citation type="submission" date="2022-11" db="EMBL/GenBank/DDBJ databases">
        <title>Minimal conservation of predation-associated metabolite biosynthetic gene clusters underscores biosynthetic potential of Myxococcota including descriptions for ten novel species: Archangium lansinium sp. nov., Myxococcus landrumus sp. nov., Nannocystis bai.</title>
        <authorList>
            <person name="Ahearne A."/>
            <person name="Stevens C."/>
            <person name="Dowd S."/>
        </authorList>
    </citation>
    <scope>NUCLEOTIDE SEQUENCE [LARGE SCALE GENOMIC DNA]</scope>
    <source>
        <strain evidence="4 5">RJM3</strain>
    </source>
</reference>
<evidence type="ECO:0000256" key="2">
    <source>
        <dbReference type="SAM" id="Phobius"/>
    </source>
</evidence>
<dbReference type="Gene3D" id="3.10.310.50">
    <property type="match status" value="1"/>
</dbReference>
<evidence type="ECO:0000256" key="1">
    <source>
        <dbReference type="SAM" id="MobiDB-lite"/>
    </source>
</evidence>
<feature type="transmembrane region" description="Helical" evidence="2">
    <location>
        <begin position="185"/>
        <end position="213"/>
    </location>
</feature>
<keyword evidence="2" id="KW-0812">Transmembrane</keyword>
<organism evidence="4 5">
    <name type="scientific">Polyangium mundeleinium</name>
    <dbReference type="NCBI Taxonomy" id="2995306"/>
    <lineage>
        <taxon>Bacteria</taxon>
        <taxon>Pseudomonadati</taxon>
        <taxon>Myxococcota</taxon>
        <taxon>Polyangia</taxon>
        <taxon>Polyangiales</taxon>
        <taxon>Polyangiaceae</taxon>
        <taxon>Polyangium</taxon>
    </lineage>
</organism>
<comment type="caution">
    <text evidence="4">The sequence shown here is derived from an EMBL/GenBank/DDBJ whole genome shotgun (WGS) entry which is preliminary data.</text>
</comment>
<accession>A0ABT5EKF7</accession>
<feature type="domain" description="TPM" evidence="3">
    <location>
        <begin position="35"/>
        <end position="158"/>
    </location>
</feature>
<evidence type="ECO:0000259" key="3">
    <source>
        <dbReference type="Pfam" id="PF04536"/>
    </source>
</evidence>
<dbReference type="Proteomes" id="UP001221411">
    <property type="component" value="Unassembled WGS sequence"/>
</dbReference>
<sequence length="245" mass="25602">MIRAVTFLVLAAWLTFVGLARGQAAPIPPAPTEHVTDTVGFLSPETRNRLDERLAQYEQQTGHQVVVWIGDTIGGAALDDWAVRTFAAWGVGRKGLDDGLVMFVLAKDRKIDIEVGYGLEDRVPDAIASRIIREVMAPRLQAGDPNGAVDAGVSALLQAIEGRAFVSEPGPGHTTQPEAKRGHELIWIGVAVVAFLVLFAVNPSLALTILWFLMRGGRGGGGGGDGGGFSGGGGRSGGGGARGGW</sequence>
<dbReference type="Pfam" id="PF04536">
    <property type="entry name" value="TPM_phosphatase"/>
    <property type="match status" value="1"/>
</dbReference>
<dbReference type="RefSeq" id="WP_271917616.1">
    <property type="nucleotide sequence ID" value="NZ_JAQNDO010000001.1"/>
</dbReference>
<protein>
    <submittedName>
        <fullName evidence="4">TPM domain-containing protein</fullName>
    </submittedName>
</protein>
<feature type="region of interest" description="Disordered" evidence="1">
    <location>
        <begin position="224"/>
        <end position="245"/>
    </location>
</feature>